<evidence type="ECO:0000256" key="4">
    <source>
        <dbReference type="ARBA" id="ARBA00022737"/>
    </source>
</evidence>
<organism evidence="8 9">
    <name type="scientific">Caballeronia novacaledonica</name>
    <dbReference type="NCBI Taxonomy" id="1544861"/>
    <lineage>
        <taxon>Bacteria</taxon>
        <taxon>Pseudomonadati</taxon>
        <taxon>Pseudomonadota</taxon>
        <taxon>Betaproteobacteria</taxon>
        <taxon>Burkholderiales</taxon>
        <taxon>Burkholderiaceae</taxon>
        <taxon>Caballeronia</taxon>
    </lineage>
</organism>
<evidence type="ECO:0000256" key="1">
    <source>
        <dbReference type="ARBA" id="ARBA00012513"/>
    </source>
</evidence>
<evidence type="ECO:0000256" key="5">
    <source>
        <dbReference type="ARBA" id="ARBA00022777"/>
    </source>
</evidence>
<dbReference type="PANTHER" id="PTHR42926">
    <property type="match status" value="1"/>
</dbReference>
<dbReference type="Pfam" id="PF06745">
    <property type="entry name" value="ATPase"/>
    <property type="match status" value="2"/>
</dbReference>
<dbReference type="PROSITE" id="PS51146">
    <property type="entry name" value="KAIC"/>
    <property type="match status" value="2"/>
</dbReference>
<protein>
    <recommendedName>
        <fullName evidence="1">non-specific serine/threonine protein kinase</fullName>
        <ecNumber evidence="1">2.7.11.1</ecNumber>
    </recommendedName>
</protein>
<comment type="caution">
    <text evidence="8">The sequence shown here is derived from an EMBL/GenBank/DDBJ whole genome shotgun (WGS) entry which is preliminary data.</text>
</comment>
<dbReference type="PANTHER" id="PTHR42926:SF1">
    <property type="entry name" value="CIRCADIAN CLOCK OSCILLATOR PROTEIN KAIC 1"/>
    <property type="match status" value="1"/>
</dbReference>
<dbReference type="GO" id="GO:0005524">
    <property type="term" value="F:ATP binding"/>
    <property type="evidence" value="ECO:0007669"/>
    <property type="project" value="InterPro"/>
</dbReference>
<accession>A0AA37MRT5</accession>
<keyword evidence="2" id="KW-0597">Phosphoprotein</keyword>
<evidence type="ECO:0000256" key="6">
    <source>
        <dbReference type="ARBA" id="ARBA00022801"/>
    </source>
</evidence>
<dbReference type="InterPro" id="IPR010624">
    <property type="entry name" value="KaiC_dom"/>
</dbReference>
<gene>
    <name evidence="8" type="ORF">CBA19CS42_11195</name>
</gene>
<evidence type="ECO:0000256" key="3">
    <source>
        <dbReference type="ARBA" id="ARBA00022679"/>
    </source>
</evidence>
<dbReference type="AlphaFoldDB" id="A0AA37MRT5"/>
<dbReference type="InterPro" id="IPR051347">
    <property type="entry name" value="Circadian_clock_KaiC-rel"/>
</dbReference>
<dbReference type="CDD" id="cd19487">
    <property type="entry name" value="KaiC-like_C"/>
    <property type="match status" value="1"/>
</dbReference>
<dbReference type="EC" id="2.7.11.1" evidence="1"/>
<evidence type="ECO:0000259" key="7">
    <source>
        <dbReference type="PROSITE" id="PS51146"/>
    </source>
</evidence>
<keyword evidence="5" id="KW-0418">Kinase</keyword>
<dbReference type="Proteomes" id="UP001055111">
    <property type="component" value="Unassembled WGS sequence"/>
</dbReference>
<dbReference type="EMBL" id="BPUS01000003">
    <property type="protein sequence ID" value="GJH25077.1"/>
    <property type="molecule type" value="Genomic_DNA"/>
</dbReference>
<dbReference type="InterPro" id="IPR003593">
    <property type="entry name" value="AAA+_ATPase"/>
</dbReference>
<keyword evidence="4" id="KW-0677">Repeat</keyword>
<evidence type="ECO:0000313" key="9">
    <source>
        <dbReference type="Proteomes" id="UP001055111"/>
    </source>
</evidence>
<dbReference type="GO" id="GO:0004674">
    <property type="term" value="F:protein serine/threonine kinase activity"/>
    <property type="evidence" value="ECO:0007669"/>
    <property type="project" value="UniProtKB-EC"/>
</dbReference>
<feature type="domain" description="KaiC" evidence="7">
    <location>
        <begin position="1"/>
        <end position="219"/>
    </location>
</feature>
<dbReference type="PIRSF" id="PIRSF039117">
    <property type="entry name" value="KaiC"/>
    <property type="match status" value="1"/>
</dbReference>
<reference evidence="8" key="1">
    <citation type="submission" date="2022-09" db="EMBL/GenBank/DDBJ databases">
        <title>Isolation and characterization of 3-chlorobenzoate degrading bacteria from soils in Shizuoka.</title>
        <authorList>
            <person name="Ifat A."/>
            <person name="Ogawa N."/>
            <person name="Kimbara K."/>
            <person name="Moriuchi R."/>
            <person name="Dohra H."/>
            <person name="Shintani M."/>
        </authorList>
    </citation>
    <scope>NUCLEOTIDE SEQUENCE</scope>
    <source>
        <strain evidence="8">19CS4-2</strain>
    </source>
</reference>
<evidence type="ECO:0000256" key="2">
    <source>
        <dbReference type="ARBA" id="ARBA00022553"/>
    </source>
</evidence>
<sequence length="469" mass="51272">MFLLEGSPGTGKTTIALSFLMAGAEAGEPCLYITLSETASELRNGALSHGWSLGDDISIFEVSPSENLLDPDQQQTLLYSSDLELGETTRLILGEFERVRPKRVVIDSLSEIRLLAQSSLRYRRQILAFKHYFAGRDATVLLLDDLTSEAADKTVHSVAHGVIKLEELSPQYGAERRRLRVLKYRGQQFRGGYHDFAIRKGGVSVFPRLVAGEHRTSFARTQMTSDVTELDALLGGGVEQGSSTLILGPAGTGKSLFALQFIAAAVRRGEKAALFVFDEELGLLFDRVRVMGIDLEAMRDAGSLHIEQVDAAELSPGEFAHRVRASVDTARAKTVVVDSLNGYQAAMPEENALVLHVHELLQYLNRQGANTFLTVAQHGLVGDMKAPVDVTYLADTVILLRYFEALGRVRRAVSVIKKRTGAHEESIREFRIGKKGLVLGAPLEDFQGVLRGVPTFVGNSAPLLTPKEG</sequence>
<keyword evidence="3" id="KW-0808">Transferase</keyword>
<dbReference type="InterPro" id="IPR014774">
    <property type="entry name" value="KaiC-like_dom"/>
</dbReference>
<dbReference type="InterPro" id="IPR027417">
    <property type="entry name" value="P-loop_NTPase"/>
</dbReference>
<dbReference type="GO" id="GO:0016787">
    <property type="term" value="F:hydrolase activity"/>
    <property type="evidence" value="ECO:0007669"/>
    <property type="project" value="UniProtKB-KW"/>
</dbReference>
<dbReference type="CDD" id="cd19488">
    <property type="entry name" value="KaiC-like_N"/>
    <property type="match status" value="1"/>
</dbReference>
<proteinExistence type="predicted"/>
<feature type="domain" description="KaiC" evidence="7">
    <location>
        <begin position="221"/>
        <end position="453"/>
    </location>
</feature>
<dbReference type="SUPFAM" id="SSF52540">
    <property type="entry name" value="P-loop containing nucleoside triphosphate hydrolases"/>
    <property type="match status" value="2"/>
</dbReference>
<dbReference type="InterPro" id="IPR030665">
    <property type="entry name" value="KaiC"/>
</dbReference>
<name>A0AA37MRT5_9BURK</name>
<evidence type="ECO:0000313" key="8">
    <source>
        <dbReference type="EMBL" id="GJH25077.1"/>
    </source>
</evidence>
<keyword evidence="6" id="KW-0378">Hydrolase</keyword>
<dbReference type="Gene3D" id="3.40.50.300">
    <property type="entry name" value="P-loop containing nucleotide triphosphate hydrolases"/>
    <property type="match status" value="2"/>
</dbReference>
<dbReference type="SMART" id="SM00382">
    <property type="entry name" value="AAA"/>
    <property type="match status" value="2"/>
</dbReference>
<dbReference type="PRINTS" id="PR01874">
    <property type="entry name" value="DNAREPAIRADA"/>
</dbReference>